<dbReference type="InterPro" id="IPR011322">
    <property type="entry name" value="N-reg_PII-like_a/b"/>
</dbReference>
<name>A0A1M4ZSG8_9FIRM</name>
<dbReference type="RefSeq" id="WP_073165094.1">
    <property type="nucleotide sequence ID" value="NZ_FQUW01000018.1"/>
</dbReference>
<dbReference type="Proteomes" id="UP000184196">
    <property type="component" value="Unassembled WGS sequence"/>
</dbReference>
<dbReference type="InterPro" id="IPR018551">
    <property type="entry name" value="DUF2007"/>
</dbReference>
<evidence type="ECO:0000313" key="2">
    <source>
        <dbReference type="EMBL" id="SHF21013.1"/>
    </source>
</evidence>
<dbReference type="AlphaFoldDB" id="A0A1M4ZSG8"/>
<dbReference type="Pfam" id="PF09413">
    <property type="entry name" value="DUF2007"/>
    <property type="match status" value="1"/>
</dbReference>
<proteinExistence type="predicted"/>
<feature type="domain" description="DUF2007" evidence="1">
    <location>
        <begin position="3"/>
        <end position="69"/>
    </location>
</feature>
<dbReference type="SUPFAM" id="SSF54913">
    <property type="entry name" value="GlnB-like"/>
    <property type="match status" value="1"/>
</dbReference>
<evidence type="ECO:0000313" key="3">
    <source>
        <dbReference type="Proteomes" id="UP000184196"/>
    </source>
</evidence>
<keyword evidence="3" id="KW-1185">Reference proteome</keyword>
<protein>
    <submittedName>
        <fullName evidence="2">Putative signal transducing protein</fullName>
    </submittedName>
</protein>
<reference evidence="3" key="1">
    <citation type="submission" date="2016-11" db="EMBL/GenBank/DDBJ databases">
        <authorList>
            <person name="Varghese N."/>
            <person name="Submissions S."/>
        </authorList>
    </citation>
    <scope>NUCLEOTIDE SEQUENCE [LARGE SCALE GENOMIC DNA]</scope>
    <source>
        <strain evidence="3">DSM 11792</strain>
    </source>
</reference>
<sequence>MAWEKLLTAANDLEADMIAGLLKQAGIPTRYKYSGINSYLKVVMGPVVPLEIWVPAEKIREAQEILAAFTGNKSNPRQ</sequence>
<accession>A0A1M4ZSG8</accession>
<dbReference type="OrthoDB" id="1809785at2"/>
<gene>
    <name evidence="2" type="ORF">SAMN02745218_01688</name>
</gene>
<evidence type="ECO:0000259" key="1">
    <source>
        <dbReference type="Pfam" id="PF09413"/>
    </source>
</evidence>
<dbReference type="EMBL" id="FQUW01000018">
    <property type="protein sequence ID" value="SHF21013.1"/>
    <property type="molecule type" value="Genomic_DNA"/>
</dbReference>
<organism evidence="2 3">
    <name type="scientific">Desulfofundulus australicus DSM 11792</name>
    <dbReference type="NCBI Taxonomy" id="1121425"/>
    <lineage>
        <taxon>Bacteria</taxon>
        <taxon>Bacillati</taxon>
        <taxon>Bacillota</taxon>
        <taxon>Clostridia</taxon>
        <taxon>Eubacteriales</taxon>
        <taxon>Peptococcaceae</taxon>
        <taxon>Desulfofundulus</taxon>
    </lineage>
</organism>